<evidence type="ECO:0000313" key="2">
    <source>
        <dbReference type="Proteomes" id="UP000308886"/>
    </source>
</evidence>
<gene>
    <name evidence="1" type="ORF">E5358_01760</name>
</gene>
<dbReference type="EMBL" id="SRZC01000002">
    <property type="protein sequence ID" value="TGX83922.1"/>
    <property type="molecule type" value="Genomic_DNA"/>
</dbReference>
<reference evidence="1" key="1">
    <citation type="submission" date="2019-04" db="EMBL/GenBank/DDBJ databases">
        <title>Microbes associate with the intestines of laboratory mice.</title>
        <authorList>
            <person name="Navarre W."/>
            <person name="Wong E."/>
            <person name="Huang K."/>
            <person name="Tropini C."/>
            <person name="Ng K."/>
            <person name="Yu B."/>
        </authorList>
    </citation>
    <scope>NUCLEOTIDE SEQUENCE</scope>
    <source>
        <strain evidence="1">NM73_A23</strain>
    </source>
</reference>
<keyword evidence="2" id="KW-1185">Reference proteome</keyword>
<protein>
    <submittedName>
        <fullName evidence="1">Uncharacterized protein</fullName>
    </submittedName>
</protein>
<sequence length="251" mass="28133">MGTKINKLRQQTPPNGILLTSWLEKSGFSRSEISQYMKSEWLQRISTGVYQFTGDTPSLYGILASYQKQADLKYHIGAASALELKGFSHYIAMGKPTAVVFSPIRPPLPKWLNDAELDMNLAEVSSKVIGDTGIEQMDYLGQTLTVSSPERAIMECILLSPSRYDLTDVYYLMEMLTSLRASLVQQLLEGSSSVKVKRMFLYMAEKARHRWFARLDLSRISLGSGTRSFAKGGVKVNAYDIVIPKELADKK</sequence>
<dbReference type="Proteomes" id="UP000308886">
    <property type="component" value="Unassembled WGS sequence"/>
</dbReference>
<name>A0AC61QUR5_9BACT</name>
<evidence type="ECO:0000313" key="1">
    <source>
        <dbReference type="EMBL" id="TGX83922.1"/>
    </source>
</evidence>
<organism evidence="1 2">
    <name type="scientific">Palleniella muris</name>
    <dbReference type="NCBI Taxonomy" id="3038145"/>
    <lineage>
        <taxon>Bacteria</taxon>
        <taxon>Pseudomonadati</taxon>
        <taxon>Bacteroidota</taxon>
        <taxon>Bacteroidia</taxon>
        <taxon>Bacteroidales</taxon>
        <taxon>Prevotellaceae</taxon>
        <taxon>Palleniella</taxon>
    </lineage>
</organism>
<comment type="caution">
    <text evidence="1">The sequence shown here is derived from an EMBL/GenBank/DDBJ whole genome shotgun (WGS) entry which is preliminary data.</text>
</comment>
<accession>A0AC61QUR5</accession>
<proteinExistence type="predicted"/>